<evidence type="ECO:0000313" key="2">
    <source>
        <dbReference type="Proteomes" id="UP000187209"/>
    </source>
</evidence>
<dbReference type="Proteomes" id="UP000187209">
    <property type="component" value="Unassembled WGS sequence"/>
</dbReference>
<evidence type="ECO:0000313" key="1">
    <source>
        <dbReference type="EMBL" id="OMJ68813.1"/>
    </source>
</evidence>
<proteinExistence type="predicted"/>
<keyword evidence="2" id="KW-1185">Reference proteome</keyword>
<dbReference type="OrthoDB" id="1045822at2759"/>
<sequence length="130" mass="14811">MEDFQEELFSCQKTPGLFCFLSMFSCIGGPCCVQEYTQKSCIYHCALPCMCLCLGASLNRQMLRQKLGMDKFFLKDCVLHMLCNVCAVNQEFLESHRHRLQGNVNMLNLKANSVVNKRSFTPDAPIDPML</sequence>
<dbReference type="AlphaFoldDB" id="A0A1R2AWA2"/>
<reference evidence="1 2" key="1">
    <citation type="submission" date="2016-11" db="EMBL/GenBank/DDBJ databases">
        <title>The macronuclear genome of Stentor coeruleus: a giant cell with tiny introns.</title>
        <authorList>
            <person name="Slabodnick M."/>
            <person name="Ruby J.G."/>
            <person name="Reiff S.B."/>
            <person name="Swart E.C."/>
            <person name="Gosai S."/>
            <person name="Prabakaran S."/>
            <person name="Witkowska E."/>
            <person name="Larue G.E."/>
            <person name="Fisher S."/>
            <person name="Freeman R.M."/>
            <person name="Gunawardena J."/>
            <person name="Chu W."/>
            <person name="Stover N.A."/>
            <person name="Gregory B.D."/>
            <person name="Nowacki M."/>
            <person name="Derisi J."/>
            <person name="Roy S.W."/>
            <person name="Marshall W.F."/>
            <person name="Sood P."/>
        </authorList>
    </citation>
    <scope>NUCLEOTIDE SEQUENCE [LARGE SCALE GENOMIC DNA]</scope>
    <source>
        <strain evidence="1">WM001</strain>
    </source>
</reference>
<gene>
    <name evidence="1" type="ORF">SteCoe_33634</name>
</gene>
<protein>
    <recommendedName>
        <fullName evidence="3">PLAC8 family protein</fullName>
    </recommendedName>
</protein>
<comment type="caution">
    <text evidence="1">The sequence shown here is derived from an EMBL/GenBank/DDBJ whole genome shotgun (WGS) entry which is preliminary data.</text>
</comment>
<dbReference type="EMBL" id="MPUH01001278">
    <property type="protein sequence ID" value="OMJ68813.1"/>
    <property type="molecule type" value="Genomic_DNA"/>
</dbReference>
<accession>A0A1R2AWA2</accession>
<evidence type="ECO:0008006" key="3">
    <source>
        <dbReference type="Google" id="ProtNLM"/>
    </source>
</evidence>
<organism evidence="1 2">
    <name type="scientific">Stentor coeruleus</name>
    <dbReference type="NCBI Taxonomy" id="5963"/>
    <lineage>
        <taxon>Eukaryota</taxon>
        <taxon>Sar</taxon>
        <taxon>Alveolata</taxon>
        <taxon>Ciliophora</taxon>
        <taxon>Postciliodesmatophora</taxon>
        <taxon>Heterotrichea</taxon>
        <taxon>Heterotrichida</taxon>
        <taxon>Stentoridae</taxon>
        <taxon>Stentor</taxon>
    </lineage>
</organism>
<name>A0A1R2AWA2_9CILI</name>